<accession>A0A4D6MQU8</accession>
<sequence length="115" mass="12664">MSFPRSDAKPHQINLQHHLLPCTAYTIIAKHKQIGIPVVLSKKKAKKAKKFSLGDKHPEPIISNSNESISSSNATTTASKPKKFSRRTRVDLDLESANPSGDKFSVPKDSKLSKT</sequence>
<proteinExistence type="predicted"/>
<protein>
    <submittedName>
        <fullName evidence="2">Uncharacterized protein</fullName>
    </submittedName>
</protein>
<evidence type="ECO:0000256" key="1">
    <source>
        <dbReference type="SAM" id="MobiDB-lite"/>
    </source>
</evidence>
<name>A0A4D6MQU8_VIGUN</name>
<gene>
    <name evidence="2" type="ORF">DEO72_LG8g1452</name>
</gene>
<organism evidence="2 3">
    <name type="scientific">Vigna unguiculata</name>
    <name type="common">Cowpea</name>
    <dbReference type="NCBI Taxonomy" id="3917"/>
    <lineage>
        <taxon>Eukaryota</taxon>
        <taxon>Viridiplantae</taxon>
        <taxon>Streptophyta</taxon>
        <taxon>Embryophyta</taxon>
        <taxon>Tracheophyta</taxon>
        <taxon>Spermatophyta</taxon>
        <taxon>Magnoliopsida</taxon>
        <taxon>eudicotyledons</taxon>
        <taxon>Gunneridae</taxon>
        <taxon>Pentapetalae</taxon>
        <taxon>rosids</taxon>
        <taxon>fabids</taxon>
        <taxon>Fabales</taxon>
        <taxon>Fabaceae</taxon>
        <taxon>Papilionoideae</taxon>
        <taxon>50 kb inversion clade</taxon>
        <taxon>NPAAA clade</taxon>
        <taxon>indigoferoid/millettioid clade</taxon>
        <taxon>Phaseoleae</taxon>
        <taxon>Vigna</taxon>
    </lineage>
</organism>
<feature type="compositionally biased region" description="Basic and acidic residues" evidence="1">
    <location>
        <begin position="105"/>
        <end position="115"/>
    </location>
</feature>
<evidence type="ECO:0000313" key="2">
    <source>
        <dbReference type="EMBL" id="QCE03428.1"/>
    </source>
</evidence>
<keyword evidence="3" id="KW-1185">Reference proteome</keyword>
<feature type="compositionally biased region" description="Low complexity" evidence="1">
    <location>
        <begin position="60"/>
        <end position="79"/>
    </location>
</feature>
<dbReference type="Proteomes" id="UP000501690">
    <property type="component" value="Linkage Group LG8"/>
</dbReference>
<dbReference type="AlphaFoldDB" id="A0A4D6MQU8"/>
<dbReference type="EMBL" id="CP039352">
    <property type="protein sequence ID" value="QCE03428.1"/>
    <property type="molecule type" value="Genomic_DNA"/>
</dbReference>
<evidence type="ECO:0000313" key="3">
    <source>
        <dbReference type="Proteomes" id="UP000501690"/>
    </source>
</evidence>
<feature type="region of interest" description="Disordered" evidence="1">
    <location>
        <begin position="47"/>
        <end position="115"/>
    </location>
</feature>
<reference evidence="2 3" key="1">
    <citation type="submission" date="2019-04" db="EMBL/GenBank/DDBJ databases">
        <title>An improved genome assembly and genetic linkage map for asparagus bean, Vigna unguiculata ssp. sesquipedialis.</title>
        <authorList>
            <person name="Xia Q."/>
            <person name="Zhang R."/>
            <person name="Dong Y."/>
        </authorList>
    </citation>
    <scope>NUCLEOTIDE SEQUENCE [LARGE SCALE GENOMIC DNA]</scope>
    <source>
        <tissue evidence="2">Leaf</tissue>
    </source>
</reference>